<proteinExistence type="predicted"/>
<dbReference type="EMBL" id="FOIU01000003">
    <property type="protein sequence ID" value="SEW47066.1"/>
    <property type="molecule type" value="Genomic_DNA"/>
</dbReference>
<dbReference type="OrthoDB" id="1260434at2"/>
<gene>
    <name evidence="1" type="ORF">SAMN05421841_3429</name>
</gene>
<reference evidence="2" key="1">
    <citation type="submission" date="2016-10" db="EMBL/GenBank/DDBJ databases">
        <authorList>
            <person name="Varghese N."/>
            <person name="Submissions S."/>
        </authorList>
    </citation>
    <scope>NUCLEOTIDE SEQUENCE [LARGE SCALE GENOMIC DNA]</scope>
    <source>
        <strain evidence="2">DSM 17724</strain>
    </source>
</reference>
<dbReference type="STRING" id="356305.SAMN05421841_3429"/>
<dbReference type="RefSeq" id="WP_062676338.1">
    <property type="nucleotide sequence ID" value="NZ_FOIU01000003.1"/>
</dbReference>
<sequence length="121" mass="14043">MEEIRIFSETISELLDSGYLLQNELTEYLNLIQNIKTEGSEIPASGFKVDKIYKCYDDNSEIIYVFAISNPNNNIKGITTSIRVDENIIEFSELFKKIRKGIEKFGNYVFGINNNKIFYHL</sequence>
<keyword evidence="2" id="KW-1185">Reference proteome</keyword>
<evidence type="ECO:0000313" key="1">
    <source>
        <dbReference type="EMBL" id="SEW47066.1"/>
    </source>
</evidence>
<dbReference type="Proteomes" id="UP000199469">
    <property type="component" value="Unassembled WGS sequence"/>
</dbReference>
<organism evidence="1 2">
    <name type="scientific">Chryseobacterium wanjuense</name>
    <dbReference type="NCBI Taxonomy" id="356305"/>
    <lineage>
        <taxon>Bacteria</taxon>
        <taxon>Pseudomonadati</taxon>
        <taxon>Bacteroidota</taxon>
        <taxon>Flavobacteriia</taxon>
        <taxon>Flavobacteriales</taxon>
        <taxon>Weeksellaceae</taxon>
        <taxon>Chryseobacterium group</taxon>
        <taxon>Chryseobacterium</taxon>
    </lineage>
</organism>
<dbReference type="AlphaFoldDB" id="A0A1I0RZL2"/>
<accession>A0A1I0RZL2</accession>
<evidence type="ECO:0000313" key="2">
    <source>
        <dbReference type="Proteomes" id="UP000199469"/>
    </source>
</evidence>
<name>A0A1I0RZL2_9FLAO</name>
<protein>
    <submittedName>
        <fullName evidence="1">Uncharacterized protein</fullName>
    </submittedName>
</protein>